<reference evidence="3 4" key="1">
    <citation type="submission" date="2024-09" db="EMBL/GenBank/DDBJ databases">
        <authorList>
            <person name="Sun Q."/>
            <person name="Mori K."/>
        </authorList>
    </citation>
    <scope>NUCLEOTIDE SEQUENCE [LARGE SCALE GENOMIC DNA]</scope>
    <source>
        <strain evidence="3 4">NCAIM B.02415</strain>
    </source>
</reference>
<name>A0ABV6L8M2_9SPHI</name>
<dbReference type="RefSeq" id="WP_377023576.1">
    <property type="nucleotide sequence ID" value="NZ_JBHLTS010000022.1"/>
</dbReference>
<accession>A0ABV6L8M2</accession>
<keyword evidence="4" id="KW-1185">Reference proteome</keyword>
<feature type="domain" description="DM13" evidence="2">
    <location>
        <begin position="49"/>
        <end position="146"/>
    </location>
</feature>
<keyword evidence="1" id="KW-0732">Signal</keyword>
<dbReference type="InterPro" id="IPR019545">
    <property type="entry name" value="DM13_domain"/>
</dbReference>
<evidence type="ECO:0000313" key="4">
    <source>
        <dbReference type="Proteomes" id="UP001589828"/>
    </source>
</evidence>
<sequence>MKMMKLTGACLLILLIAGAATSCKKESTPTAALNEKIDPTVSAPQSSSGGFSNGPYGAVTGSARVYLTDGKYQFALENFNTSNGPDLKVYISKEQNPAHFVNLGSLKSTSGNQVYDIPTGVDPKDYTYALIFCQQYNHLFGYTQLTF</sequence>
<dbReference type="PROSITE" id="PS51257">
    <property type="entry name" value="PROKAR_LIPOPROTEIN"/>
    <property type="match status" value="1"/>
</dbReference>
<dbReference type="EMBL" id="JBHLTS010000022">
    <property type="protein sequence ID" value="MFC0515775.1"/>
    <property type="molecule type" value="Genomic_DNA"/>
</dbReference>
<evidence type="ECO:0000256" key="1">
    <source>
        <dbReference type="SAM" id="SignalP"/>
    </source>
</evidence>
<dbReference type="Pfam" id="PF10517">
    <property type="entry name" value="DM13"/>
    <property type="match status" value="1"/>
</dbReference>
<evidence type="ECO:0000313" key="3">
    <source>
        <dbReference type="EMBL" id="MFC0515775.1"/>
    </source>
</evidence>
<dbReference type="PROSITE" id="PS51549">
    <property type="entry name" value="DM13"/>
    <property type="match status" value="1"/>
</dbReference>
<feature type="signal peptide" evidence="1">
    <location>
        <begin position="1"/>
        <end position="19"/>
    </location>
</feature>
<protein>
    <submittedName>
        <fullName evidence="3">DM13 domain-containing protein</fullName>
    </submittedName>
</protein>
<evidence type="ECO:0000259" key="2">
    <source>
        <dbReference type="PROSITE" id="PS51549"/>
    </source>
</evidence>
<organism evidence="3 4">
    <name type="scientific">Mucilaginibacter angelicae</name>
    <dbReference type="NCBI Taxonomy" id="869718"/>
    <lineage>
        <taxon>Bacteria</taxon>
        <taxon>Pseudomonadati</taxon>
        <taxon>Bacteroidota</taxon>
        <taxon>Sphingobacteriia</taxon>
        <taxon>Sphingobacteriales</taxon>
        <taxon>Sphingobacteriaceae</taxon>
        <taxon>Mucilaginibacter</taxon>
    </lineage>
</organism>
<dbReference type="Proteomes" id="UP001589828">
    <property type="component" value="Unassembled WGS sequence"/>
</dbReference>
<feature type="chain" id="PRO_5046633752" evidence="1">
    <location>
        <begin position="20"/>
        <end position="147"/>
    </location>
</feature>
<gene>
    <name evidence="3" type="ORF">ACFFGT_16255</name>
</gene>
<comment type="caution">
    <text evidence="3">The sequence shown here is derived from an EMBL/GenBank/DDBJ whole genome shotgun (WGS) entry which is preliminary data.</text>
</comment>
<proteinExistence type="predicted"/>